<dbReference type="AlphaFoldDB" id="A0A5M8P2Q1"/>
<feature type="region of interest" description="Disordered" evidence="1">
    <location>
        <begin position="37"/>
        <end position="65"/>
    </location>
</feature>
<gene>
    <name evidence="3" type="ORF">EZS26_000927</name>
</gene>
<protein>
    <submittedName>
        <fullName evidence="3">Uncharacterized protein</fullName>
    </submittedName>
</protein>
<organism evidence="3 4">
    <name type="scientific">Candidatus Ordinivivax streblomastigis</name>
    <dbReference type="NCBI Taxonomy" id="2540710"/>
    <lineage>
        <taxon>Bacteria</taxon>
        <taxon>Pseudomonadati</taxon>
        <taxon>Bacteroidota</taxon>
        <taxon>Bacteroidia</taxon>
        <taxon>Bacteroidales</taxon>
        <taxon>Candidatus Ordinivivax</taxon>
    </lineage>
</organism>
<evidence type="ECO:0000256" key="1">
    <source>
        <dbReference type="SAM" id="MobiDB-lite"/>
    </source>
</evidence>
<name>A0A5M8P2Q1_9BACT</name>
<keyword evidence="2" id="KW-0472">Membrane</keyword>
<accession>A0A5M8P2Q1</accession>
<proteinExistence type="predicted"/>
<keyword evidence="2" id="KW-0812">Transmembrane</keyword>
<comment type="caution">
    <text evidence="3">The sequence shown here is derived from an EMBL/GenBank/DDBJ whole genome shotgun (WGS) entry which is preliminary data.</text>
</comment>
<evidence type="ECO:0000313" key="3">
    <source>
        <dbReference type="EMBL" id="KAA6302757.1"/>
    </source>
</evidence>
<keyword evidence="2" id="KW-1133">Transmembrane helix</keyword>
<dbReference type="PROSITE" id="PS51257">
    <property type="entry name" value="PROKAR_LIPOPROTEIN"/>
    <property type="match status" value="1"/>
</dbReference>
<evidence type="ECO:0000313" key="4">
    <source>
        <dbReference type="Proteomes" id="UP000324575"/>
    </source>
</evidence>
<feature type="compositionally biased region" description="Polar residues" evidence="1">
    <location>
        <begin position="38"/>
        <end position="48"/>
    </location>
</feature>
<reference evidence="3 4" key="1">
    <citation type="submission" date="2019-03" db="EMBL/GenBank/DDBJ databases">
        <title>Single cell metagenomics reveals metabolic interactions within the superorganism composed of flagellate Streblomastix strix and complex community of Bacteroidetes bacteria on its surface.</title>
        <authorList>
            <person name="Treitli S.C."/>
            <person name="Kolisko M."/>
            <person name="Husnik F."/>
            <person name="Keeling P."/>
            <person name="Hampl V."/>
        </authorList>
    </citation>
    <scope>NUCLEOTIDE SEQUENCE [LARGE SCALE GENOMIC DNA]</scope>
    <source>
        <strain evidence="3">St1</strain>
    </source>
</reference>
<evidence type="ECO:0000256" key="2">
    <source>
        <dbReference type="SAM" id="Phobius"/>
    </source>
</evidence>
<sequence>MKKNVIILIIVALFSCFSVYAERSSFRDRTEQWLQPAEASSSLRSSGNGLIGGENPPQSPNLDPTPVGDALPIIILLAGIYIMVIKRKKRYKMTYHLGHFTLLPFDKKSNICTVNNY</sequence>
<dbReference type="Proteomes" id="UP000324575">
    <property type="component" value="Unassembled WGS sequence"/>
</dbReference>
<dbReference type="EMBL" id="SNRX01000005">
    <property type="protein sequence ID" value="KAA6302757.1"/>
    <property type="molecule type" value="Genomic_DNA"/>
</dbReference>
<feature type="transmembrane region" description="Helical" evidence="2">
    <location>
        <begin position="67"/>
        <end position="85"/>
    </location>
</feature>